<evidence type="ECO:0000313" key="1">
    <source>
        <dbReference type="EMBL" id="AKQ02249.1"/>
    </source>
</evidence>
<organism evidence="1">
    <name type="scientific">uncultured Microgenomates bacterium Rifle_16ft_4_minimus_37633</name>
    <dbReference type="NCBI Taxonomy" id="1665114"/>
    <lineage>
        <taxon>Bacteria</taxon>
        <taxon>Candidatus Microgenomatota</taxon>
        <taxon>environmental samples</taxon>
    </lineage>
</organism>
<sequence>MSIRERQPTPTHAKLWLETLLNINPKNHMGLLYENRFCEACNGLITEGFIDSYRQFPKGSDEDNMGIDVSVRKAGIEIHFQVTSSLDEAIAHQKLQSRHPERPQDVIIVYIREGNKPLMKTVDNLEREIRRKINQHFNGNKFSSN</sequence>
<dbReference type="EMBL" id="KT006999">
    <property type="protein sequence ID" value="AKQ02249.1"/>
    <property type="molecule type" value="Genomic_DNA"/>
</dbReference>
<accession>A0A0H4TNL5</accession>
<reference evidence="1" key="1">
    <citation type="journal article" date="2015" name="ISME J.">
        <title>Aquifer environment selects for microbial species cohorts in sediment and groundwater.</title>
        <authorList>
            <person name="Hug L.A."/>
            <person name="Thomas B.C."/>
            <person name="Brown C.T."/>
            <person name="Frischkorn K.R."/>
            <person name="Williams K.H."/>
            <person name="Tringe S.G."/>
            <person name="Banfield J.F."/>
        </authorList>
    </citation>
    <scope>NUCLEOTIDE SEQUENCE</scope>
</reference>
<proteinExistence type="predicted"/>
<name>A0A0H4TNL5_9BACT</name>
<dbReference type="AlphaFoldDB" id="A0A0H4TNL5"/>
<protein>
    <submittedName>
        <fullName evidence="1">Uncharacterized protein</fullName>
    </submittedName>
</protein>